<gene>
    <name evidence="5" type="ORF">BQ8482_40026</name>
</gene>
<proteinExistence type="inferred from homology"/>
<dbReference type="PANTHER" id="PTHR24220:SF687">
    <property type="entry name" value="ABC TRANSPORTER ATP-BINDING PROTEIN SCO2324-RELATED"/>
    <property type="match status" value="1"/>
</dbReference>
<dbReference type="PANTHER" id="PTHR24220">
    <property type="entry name" value="IMPORT ATP-BINDING PROTEIN"/>
    <property type="match status" value="1"/>
</dbReference>
<protein>
    <submittedName>
        <fullName evidence="5">ABC transporter</fullName>
    </submittedName>
</protein>
<dbReference type="Gene3D" id="3.40.50.300">
    <property type="entry name" value="P-loop containing nucleotide triphosphate hydrolases"/>
    <property type="match status" value="1"/>
</dbReference>
<dbReference type="SUPFAM" id="SSF52540">
    <property type="entry name" value="P-loop containing nucleoside triphosphate hydrolases"/>
    <property type="match status" value="1"/>
</dbReference>
<dbReference type="GO" id="GO:0005524">
    <property type="term" value="F:ATP binding"/>
    <property type="evidence" value="ECO:0007669"/>
    <property type="project" value="UniProtKB-KW"/>
</dbReference>
<sequence length="263" mass="27677">MNVAPARLGEYEPVKLQTADLSVDRLLARYGGHPPVFSDVSFTVGRGEAVALIGANGAGKSTLLKCLLGFVAPAGGSVSIFGSDLGELRAGDLRRLRSGIGFVAQKHNLVPRLTALSNVVHGLLAARPGPRSWVQALAPIDSRRRALAALDRVGLADLAMRRVDSLSGGQSQRVAIARALVAEPRLVLADEPAASLDPAAGEEMMEVFARVVRETGATLVFTTHNLDHALAHGRRVVGLREGRLALDAPSHGLAIGDLRGLYD</sequence>
<evidence type="ECO:0000259" key="4">
    <source>
        <dbReference type="PROSITE" id="PS50893"/>
    </source>
</evidence>
<evidence type="ECO:0000313" key="6">
    <source>
        <dbReference type="Proteomes" id="UP000245698"/>
    </source>
</evidence>
<dbReference type="RefSeq" id="WP_123150818.1">
    <property type="nucleotide sequence ID" value="NZ_FUIG01000048.1"/>
</dbReference>
<reference evidence="6" key="1">
    <citation type="submission" date="2016-12" db="EMBL/GenBank/DDBJ databases">
        <authorList>
            <person name="Brunel B."/>
        </authorList>
    </citation>
    <scope>NUCLEOTIDE SEQUENCE [LARGE SCALE GENOMIC DNA]</scope>
</reference>
<dbReference type="InterPro" id="IPR003593">
    <property type="entry name" value="AAA+_ATPase"/>
</dbReference>
<feature type="domain" description="ABC transporter" evidence="4">
    <location>
        <begin position="16"/>
        <end position="258"/>
    </location>
</feature>
<name>A0A2P9ASZ1_9HYPH</name>
<organism evidence="5 6">
    <name type="scientific">Mesorhizobium delmotii</name>
    <dbReference type="NCBI Taxonomy" id="1631247"/>
    <lineage>
        <taxon>Bacteria</taxon>
        <taxon>Pseudomonadati</taxon>
        <taxon>Pseudomonadota</taxon>
        <taxon>Alphaproteobacteria</taxon>
        <taxon>Hyphomicrobiales</taxon>
        <taxon>Phyllobacteriaceae</taxon>
        <taxon>Mesorhizobium</taxon>
    </lineage>
</organism>
<dbReference type="Pfam" id="PF00005">
    <property type="entry name" value="ABC_tran"/>
    <property type="match status" value="1"/>
</dbReference>
<dbReference type="InterPro" id="IPR015854">
    <property type="entry name" value="ABC_transpr_LolD-like"/>
</dbReference>
<keyword evidence="6" id="KW-1185">Reference proteome</keyword>
<evidence type="ECO:0000256" key="2">
    <source>
        <dbReference type="ARBA" id="ARBA00022741"/>
    </source>
</evidence>
<dbReference type="GO" id="GO:0005886">
    <property type="term" value="C:plasma membrane"/>
    <property type="evidence" value="ECO:0007669"/>
    <property type="project" value="TreeGrafter"/>
</dbReference>
<keyword evidence="3" id="KW-0067">ATP-binding</keyword>
<dbReference type="PROSITE" id="PS50893">
    <property type="entry name" value="ABC_TRANSPORTER_2"/>
    <property type="match status" value="1"/>
</dbReference>
<dbReference type="GO" id="GO:0016887">
    <property type="term" value="F:ATP hydrolysis activity"/>
    <property type="evidence" value="ECO:0007669"/>
    <property type="project" value="InterPro"/>
</dbReference>
<keyword evidence="2" id="KW-0547">Nucleotide-binding</keyword>
<dbReference type="InterPro" id="IPR027417">
    <property type="entry name" value="P-loop_NTPase"/>
</dbReference>
<dbReference type="AlphaFoldDB" id="A0A2P9ASZ1"/>
<evidence type="ECO:0000256" key="3">
    <source>
        <dbReference type="ARBA" id="ARBA00022840"/>
    </source>
</evidence>
<dbReference type="SMART" id="SM00382">
    <property type="entry name" value="AAA"/>
    <property type="match status" value="1"/>
</dbReference>
<dbReference type="GO" id="GO:0022857">
    <property type="term" value="F:transmembrane transporter activity"/>
    <property type="evidence" value="ECO:0007669"/>
    <property type="project" value="TreeGrafter"/>
</dbReference>
<dbReference type="EMBL" id="FUIG01000048">
    <property type="protein sequence ID" value="SJM34244.1"/>
    <property type="molecule type" value="Genomic_DNA"/>
</dbReference>
<comment type="similarity">
    <text evidence="1">Belongs to the ABC transporter superfamily.</text>
</comment>
<dbReference type="InterPro" id="IPR017871">
    <property type="entry name" value="ABC_transporter-like_CS"/>
</dbReference>
<accession>A0A2P9ASZ1</accession>
<evidence type="ECO:0000313" key="5">
    <source>
        <dbReference type="EMBL" id="SJM34244.1"/>
    </source>
</evidence>
<evidence type="ECO:0000256" key="1">
    <source>
        <dbReference type="ARBA" id="ARBA00005417"/>
    </source>
</evidence>
<dbReference type="InterPro" id="IPR003439">
    <property type="entry name" value="ABC_transporter-like_ATP-bd"/>
</dbReference>
<dbReference type="Proteomes" id="UP000245698">
    <property type="component" value="Unassembled WGS sequence"/>
</dbReference>
<dbReference type="PROSITE" id="PS00211">
    <property type="entry name" value="ABC_TRANSPORTER_1"/>
    <property type="match status" value="1"/>
</dbReference>